<comment type="caution">
    <text evidence="4">The sequence shown here is derived from an EMBL/GenBank/DDBJ whole genome shotgun (WGS) entry which is preliminary data.</text>
</comment>
<evidence type="ECO:0008006" key="6">
    <source>
        <dbReference type="Google" id="ProtNLM"/>
    </source>
</evidence>
<protein>
    <recommendedName>
        <fullName evidence="6">Transcription regulator TrmB N-terminal domain-containing protein</fullName>
    </recommendedName>
</protein>
<organism evidence="4 5">
    <name type="scientific">Candidatus Marsarchaeota G2 archaeon BE_D</name>
    <dbReference type="NCBI Taxonomy" id="1978158"/>
    <lineage>
        <taxon>Archaea</taxon>
        <taxon>Candidatus Marsarchaeota</taxon>
        <taxon>Candidatus Marsarchaeota group 2</taxon>
    </lineage>
</organism>
<evidence type="ECO:0000259" key="3">
    <source>
        <dbReference type="Pfam" id="PF11495"/>
    </source>
</evidence>
<dbReference type="InterPro" id="IPR021586">
    <property type="entry name" value="Tscrpt_reg_TrmB_C"/>
</dbReference>
<accession>A0A2R6CAU6</accession>
<dbReference type="SUPFAM" id="SSF46785">
    <property type="entry name" value="Winged helix' DNA-binding domain"/>
    <property type="match status" value="1"/>
</dbReference>
<sequence>MSEMGHQEGDFTHTLDLLGLTPMEAAVYLSILRRGTAKSSDIISELKIHQPQLYNIILSLTRKGFVRSSGSRPKLYVPVDPSTVFEAAIRELRSGEKKLSSLYRNPTSAGDGSKPIAWFVKGRRNTVSTLQSIIEEASAEILIEQPLSLLSSTLGRLATKSKRGVEVYLLLYGGEPTEAVKRRLVESGVSEVRFTGLGHYLLCVTDQATCLYAPRKLFSGIVLDANESNTLVFREKEVADFFNHNFFVAWFKAKELFSEERSYNKKVYTNQRAALYVLSKILRRGVRPRIRVEGRNTRTGKPIQLEGKVLDTRIEEEVYSFTLDTGKALVEVGGENALVETVIAERVEILEGG</sequence>
<dbReference type="PANTHER" id="PTHR34293:SF1">
    <property type="entry name" value="HTH-TYPE TRANSCRIPTIONAL REGULATOR TRMBL2"/>
    <property type="match status" value="1"/>
</dbReference>
<dbReference type="SUPFAM" id="SSF159071">
    <property type="entry name" value="TrmB C-terminal domain-like"/>
    <property type="match status" value="1"/>
</dbReference>
<dbReference type="InterPro" id="IPR036390">
    <property type="entry name" value="WH_DNA-bd_sf"/>
</dbReference>
<comment type="similarity">
    <text evidence="1">Belongs to the transcriptional regulator TrmB family.</text>
</comment>
<evidence type="ECO:0000256" key="1">
    <source>
        <dbReference type="ARBA" id="ARBA00007287"/>
    </source>
</evidence>
<evidence type="ECO:0000313" key="4">
    <source>
        <dbReference type="EMBL" id="PSO08017.1"/>
    </source>
</evidence>
<dbReference type="InterPro" id="IPR051797">
    <property type="entry name" value="TrmB-like"/>
</dbReference>
<dbReference type="Pfam" id="PF11495">
    <property type="entry name" value="Regulator_TrmB"/>
    <property type="match status" value="1"/>
</dbReference>
<gene>
    <name evidence="4" type="ORF">B9Q04_07800</name>
</gene>
<reference evidence="4 5" key="1">
    <citation type="submission" date="2017-04" db="EMBL/GenBank/DDBJ databases">
        <title>Novel microbial lineages endemic to geothermal iron-oxide mats fill important gaps in the evolutionary history of Archaea.</title>
        <authorList>
            <person name="Jay Z.J."/>
            <person name="Beam J.P."/>
            <person name="Dlakic M."/>
            <person name="Rusch D.B."/>
            <person name="Kozubal M.A."/>
            <person name="Inskeep W.P."/>
        </authorList>
    </citation>
    <scope>NUCLEOTIDE SEQUENCE [LARGE SCALE GENOMIC DNA]</scope>
    <source>
        <strain evidence="4">BE_D</strain>
    </source>
</reference>
<dbReference type="Gene3D" id="2.30.30.690">
    <property type="match status" value="1"/>
</dbReference>
<dbReference type="Pfam" id="PF01978">
    <property type="entry name" value="TrmB"/>
    <property type="match status" value="1"/>
</dbReference>
<evidence type="ECO:0000259" key="2">
    <source>
        <dbReference type="Pfam" id="PF01978"/>
    </source>
</evidence>
<dbReference type="PANTHER" id="PTHR34293">
    <property type="entry name" value="HTH-TYPE TRANSCRIPTIONAL REGULATOR TRMBL2"/>
    <property type="match status" value="1"/>
</dbReference>
<dbReference type="Gene3D" id="1.10.10.10">
    <property type="entry name" value="Winged helix-like DNA-binding domain superfamily/Winged helix DNA-binding domain"/>
    <property type="match status" value="1"/>
</dbReference>
<dbReference type="InterPro" id="IPR002831">
    <property type="entry name" value="Tscrpt_reg_TrmB_N"/>
</dbReference>
<proteinExistence type="inferred from homology"/>
<feature type="domain" description="Transcription regulator TrmB C-terminal" evidence="3">
    <location>
        <begin position="118"/>
        <end position="349"/>
    </location>
</feature>
<dbReference type="EMBL" id="NEXF01000148">
    <property type="protein sequence ID" value="PSO08017.1"/>
    <property type="molecule type" value="Genomic_DNA"/>
</dbReference>
<name>A0A2R6CAU6_9ARCH</name>
<dbReference type="Proteomes" id="UP000242015">
    <property type="component" value="Unassembled WGS sequence"/>
</dbReference>
<dbReference type="CDD" id="cd09124">
    <property type="entry name" value="PLDc_like_TrmB_middle"/>
    <property type="match status" value="1"/>
</dbReference>
<evidence type="ECO:0000313" key="5">
    <source>
        <dbReference type="Proteomes" id="UP000242015"/>
    </source>
</evidence>
<feature type="domain" description="Transcription regulator TrmB N-terminal" evidence="2">
    <location>
        <begin position="18"/>
        <end position="81"/>
    </location>
</feature>
<dbReference type="InterPro" id="IPR036388">
    <property type="entry name" value="WH-like_DNA-bd_sf"/>
</dbReference>
<dbReference type="AlphaFoldDB" id="A0A2R6CAU6"/>